<evidence type="ECO:0000313" key="1">
    <source>
        <dbReference type="EMBL" id="CAB0018654.1"/>
    </source>
</evidence>
<keyword evidence="2" id="KW-1185">Reference proteome</keyword>
<dbReference type="Proteomes" id="UP000479000">
    <property type="component" value="Unassembled WGS sequence"/>
</dbReference>
<dbReference type="EMBL" id="CADCXU010033084">
    <property type="protein sequence ID" value="CAB0018654.1"/>
    <property type="molecule type" value="Genomic_DNA"/>
</dbReference>
<protein>
    <submittedName>
        <fullName evidence="1">Uncharacterized protein</fullName>
    </submittedName>
</protein>
<feature type="non-terminal residue" evidence="1">
    <location>
        <position position="98"/>
    </location>
</feature>
<reference evidence="1 2" key="1">
    <citation type="submission" date="2020-02" db="EMBL/GenBank/DDBJ databases">
        <authorList>
            <person name="Ferguson B K."/>
        </authorList>
    </citation>
    <scope>NUCLEOTIDE SEQUENCE [LARGE SCALE GENOMIC DNA]</scope>
</reference>
<evidence type="ECO:0000313" key="2">
    <source>
        <dbReference type="Proteomes" id="UP000479000"/>
    </source>
</evidence>
<proteinExistence type="predicted"/>
<gene>
    <name evidence="1" type="ORF">NTEN_LOCUS22457</name>
</gene>
<dbReference type="AlphaFoldDB" id="A0A6H5HP88"/>
<accession>A0A6H5HP88</accession>
<sequence length="98" mass="11049">MNMGTWLGNANTINWVQRRRHLGQSQQCIFLPPPPAIGVFTQSVRRRKRQVLVHSGTACPEISNRLTTLSKFTQSHGLNLFGVISYSLRTGLNEETKV</sequence>
<name>A0A6H5HP88_9HEMI</name>
<organism evidence="1 2">
    <name type="scientific">Nesidiocoris tenuis</name>
    <dbReference type="NCBI Taxonomy" id="355587"/>
    <lineage>
        <taxon>Eukaryota</taxon>
        <taxon>Metazoa</taxon>
        <taxon>Ecdysozoa</taxon>
        <taxon>Arthropoda</taxon>
        <taxon>Hexapoda</taxon>
        <taxon>Insecta</taxon>
        <taxon>Pterygota</taxon>
        <taxon>Neoptera</taxon>
        <taxon>Paraneoptera</taxon>
        <taxon>Hemiptera</taxon>
        <taxon>Heteroptera</taxon>
        <taxon>Panheteroptera</taxon>
        <taxon>Cimicomorpha</taxon>
        <taxon>Miridae</taxon>
        <taxon>Dicyphina</taxon>
        <taxon>Nesidiocoris</taxon>
    </lineage>
</organism>